<keyword evidence="2" id="KW-0479">Metal-binding</keyword>
<dbReference type="GO" id="GO:0005507">
    <property type="term" value="F:copper ion binding"/>
    <property type="evidence" value="ECO:0007669"/>
    <property type="project" value="InterPro"/>
</dbReference>
<evidence type="ECO:0000259" key="5">
    <source>
        <dbReference type="Pfam" id="PF00127"/>
    </source>
</evidence>
<keyword evidence="4" id="KW-0186">Copper</keyword>
<evidence type="ECO:0000256" key="2">
    <source>
        <dbReference type="ARBA" id="ARBA00022723"/>
    </source>
</evidence>
<evidence type="ECO:0000313" key="6">
    <source>
        <dbReference type="EMBL" id="SAK63974.1"/>
    </source>
</evidence>
<name>A0A158B1P3_9BURK</name>
<dbReference type="Proteomes" id="UP000071859">
    <property type="component" value="Unassembled WGS sequence"/>
</dbReference>
<comment type="caution">
    <text evidence="6">The sequence shown here is derived from an EMBL/GenBank/DDBJ whole genome shotgun (WGS) entry which is preliminary data.</text>
</comment>
<dbReference type="GO" id="GO:0042597">
    <property type="term" value="C:periplasmic space"/>
    <property type="evidence" value="ECO:0007669"/>
    <property type="project" value="UniProtKB-SubCell"/>
</dbReference>
<comment type="subcellular location">
    <subcellularLocation>
        <location evidence="1">Periplasm</location>
    </subcellularLocation>
</comment>
<dbReference type="Gene3D" id="2.60.40.420">
    <property type="entry name" value="Cupredoxins - blue copper proteins"/>
    <property type="match status" value="1"/>
</dbReference>
<dbReference type="PANTHER" id="PTHR36507:SF1">
    <property type="entry name" value="BLL1555 PROTEIN"/>
    <property type="match status" value="1"/>
</dbReference>
<dbReference type="CDD" id="cd13921">
    <property type="entry name" value="Amicyanin"/>
    <property type="match status" value="1"/>
</dbReference>
<evidence type="ECO:0000256" key="1">
    <source>
        <dbReference type="ARBA" id="ARBA00004418"/>
    </source>
</evidence>
<dbReference type="EMBL" id="FCOX02000008">
    <property type="protein sequence ID" value="SAK63974.1"/>
    <property type="molecule type" value="Genomic_DNA"/>
</dbReference>
<dbReference type="InterPro" id="IPR035668">
    <property type="entry name" value="Amicyanin"/>
</dbReference>
<gene>
    <name evidence="6" type="ORF">AWB78_02210</name>
</gene>
<dbReference type="InterPro" id="IPR000923">
    <property type="entry name" value="BlueCu_1"/>
</dbReference>
<proteinExistence type="predicted"/>
<keyword evidence="7" id="KW-1185">Reference proteome</keyword>
<feature type="domain" description="Blue (type 1) copper" evidence="5">
    <location>
        <begin position="63"/>
        <end position="140"/>
    </location>
</feature>
<dbReference type="OrthoDB" id="9757546at2"/>
<dbReference type="SUPFAM" id="SSF49503">
    <property type="entry name" value="Cupredoxins"/>
    <property type="match status" value="1"/>
</dbReference>
<sequence>MIPALARRASLIVSPANLRPLAGRFLRKAAFALVVKGIVSVAIPTACAQEPAQQVAAAAAPTISIDNFSFNKATITVPAGTKVTWVNHDDMLHTVTDEGKTFKSDPLDSGDSYSHVFDKPGTYKYFCSLHPHMTGTVVVQ</sequence>
<keyword evidence="3" id="KW-0574">Periplasm</keyword>
<dbReference type="InterPro" id="IPR052721">
    <property type="entry name" value="ET_Amicyanin"/>
</dbReference>
<accession>A0A158B1P3</accession>
<dbReference type="GO" id="GO:0009055">
    <property type="term" value="F:electron transfer activity"/>
    <property type="evidence" value="ECO:0007669"/>
    <property type="project" value="InterPro"/>
</dbReference>
<dbReference type="RefSeq" id="WP_062604568.1">
    <property type="nucleotide sequence ID" value="NZ_FCOX02000008.1"/>
</dbReference>
<organism evidence="6 7">
    <name type="scientific">Caballeronia calidae</name>
    <dbReference type="NCBI Taxonomy" id="1777139"/>
    <lineage>
        <taxon>Bacteria</taxon>
        <taxon>Pseudomonadati</taxon>
        <taxon>Pseudomonadota</taxon>
        <taxon>Betaproteobacteria</taxon>
        <taxon>Burkholderiales</taxon>
        <taxon>Burkholderiaceae</taxon>
        <taxon>Caballeronia</taxon>
    </lineage>
</organism>
<dbReference type="AlphaFoldDB" id="A0A158B1P3"/>
<reference evidence="6" key="1">
    <citation type="submission" date="2016-01" db="EMBL/GenBank/DDBJ databases">
        <authorList>
            <person name="Peeters C."/>
        </authorList>
    </citation>
    <scope>NUCLEOTIDE SEQUENCE</scope>
    <source>
        <strain evidence="6">LMG 29321</strain>
    </source>
</reference>
<evidence type="ECO:0000256" key="4">
    <source>
        <dbReference type="ARBA" id="ARBA00023008"/>
    </source>
</evidence>
<evidence type="ECO:0000313" key="7">
    <source>
        <dbReference type="Proteomes" id="UP000071859"/>
    </source>
</evidence>
<dbReference type="PANTHER" id="PTHR36507">
    <property type="entry name" value="BLL1555 PROTEIN"/>
    <property type="match status" value="1"/>
</dbReference>
<dbReference type="Pfam" id="PF00127">
    <property type="entry name" value="Copper-bind"/>
    <property type="match status" value="1"/>
</dbReference>
<protein>
    <submittedName>
        <fullName evidence="6">Blue (Type1) copper domain-containing protein</fullName>
    </submittedName>
</protein>
<dbReference type="InterPro" id="IPR008972">
    <property type="entry name" value="Cupredoxin"/>
</dbReference>
<evidence type="ECO:0000256" key="3">
    <source>
        <dbReference type="ARBA" id="ARBA00022764"/>
    </source>
</evidence>